<dbReference type="InterPro" id="IPR016036">
    <property type="entry name" value="Malonyl_transacylase_ACP-bd"/>
</dbReference>
<dbReference type="InterPro" id="IPR001227">
    <property type="entry name" value="Ac_transferase_dom_sf"/>
</dbReference>
<dbReference type="PIRSF" id="PIRSF000446">
    <property type="entry name" value="Mct"/>
    <property type="match status" value="1"/>
</dbReference>
<dbReference type="Gene3D" id="3.40.366.10">
    <property type="entry name" value="Malonyl-Coenzyme A Acyl Carrier Protein, domain 2"/>
    <property type="match status" value="1"/>
</dbReference>
<evidence type="ECO:0000313" key="8">
    <source>
        <dbReference type="Proteomes" id="UP001205063"/>
    </source>
</evidence>
<dbReference type="SUPFAM" id="SSF55048">
    <property type="entry name" value="Probable ACP-binding domain of malonyl-CoA ACP transacylase"/>
    <property type="match status" value="1"/>
</dbReference>
<dbReference type="AlphaFoldDB" id="A0AAW5KHG0"/>
<dbReference type="Pfam" id="PF00698">
    <property type="entry name" value="Acyl_transf_1"/>
    <property type="match status" value="1"/>
</dbReference>
<feature type="active site" evidence="5">
    <location>
        <position position="198"/>
    </location>
</feature>
<dbReference type="FunFam" id="3.30.70.250:FF:000001">
    <property type="entry name" value="Malonyl CoA-acyl carrier protein transacylase"/>
    <property type="match status" value="1"/>
</dbReference>
<dbReference type="EC" id="2.3.1.39" evidence="4"/>
<gene>
    <name evidence="7" type="primary">fabD</name>
    <name evidence="7" type="ORF">NE646_08230</name>
</gene>
<dbReference type="NCBIfam" id="TIGR00128">
    <property type="entry name" value="fabD"/>
    <property type="match status" value="1"/>
</dbReference>
<evidence type="ECO:0000259" key="6">
    <source>
        <dbReference type="SMART" id="SM00827"/>
    </source>
</evidence>
<dbReference type="PANTHER" id="PTHR42681">
    <property type="entry name" value="MALONYL-COA-ACYL CARRIER PROTEIN TRANSACYLASE, MITOCHONDRIAL"/>
    <property type="match status" value="1"/>
</dbReference>
<dbReference type="GO" id="GO:0004314">
    <property type="term" value="F:[acyl-carrier-protein] S-malonyltransferase activity"/>
    <property type="evidence" value="ECO:0007669"/>
    <property type="project" value="UniProtKB-EC"/>
</dbReference>
<name>A0AAW5KHG0_9FIRM</name>
<comment type="caution">
    <text evidence="7">The sequence shown here is derived from an EMBL/GenBank/DDBJ whole genome shotgun (WGS) entry which is preliminary data.</text>
</comment>
<dbReference type="GO" id="GO:0006633">
    <property type="term" value="P:fatty acid biosynthetic process"/>
    <property type="evidence" value="ECO:0007669"/>
    <property type="project" value="TreeGrafter"/>
</dbReference>
<feature type="domain" description="Malonyl-CoA:ACP transacylase (MAT)" evidence="6">
    <location>
        <begin position="7"/>
        <end position="294"/>
    </location>
</feature>
<dbReference type="InterPro" id="IPR004410">
    <property type="entry name" value="Malonyl_CoA-ACP_transAc_FabD"/>
</dbReference>
<dbReference type="RefSeq" id="WP_256136164.1">
    <property type="nucleotide sequence ID" value="NZ_JANGAB010000003.1"/>
</dbReference>
<reference evidence="7" key="1">
    <citation type="submission" date="2022-06" db="EMBL/GenBank/DDBJ databases">
        <title>Isolation of gut microbiota from human fecal samples.</title>
        <authorList>
            <person name="Pamer E.G."/>
            <person name="Barat B."/>
            <person name="Waligurski E."/>
            <person name="Medina S."/>
            <person name="Paddock L."/>
            <person name="Mostad J."/>
        </authorList>
    </citation>
    <scope>NUCLEOTIDE SEQUENCE</scope>
    <source>
        <strain evidence="7">DFI.7.96</strain>
    </source>
</reference>
<evidence type="ECO:0000256" key="2">
    <source>
        <dbReference type="ARBA" id="ARBA00023315"/>
    </source>
</evidence>
<keyword evidence="2 4" id="KW-0012">Acyltransferase</keyword>
<dbReference type="SUPFAM" id="SSF52151">
    <property type="entry name" value="FabD/lysophospholipase-like"/>
    <property type="match status" value="1"/>
</dbReference>
<evidence type="ECO:0000256" key="5">
    <source>
        <dbReference type="PIRSR" id="PIRSR000446-1"/>
    </source>
</evidence>
<evidence type="ECO:0000313" key="7">
    <source>
        <dbReference type="EMBL" id="MCQ4949655.1"/>
    </source>
</evidence>
<sequence length="308" mass="31968">MSQITLLFPGQGAQFTGMGQDLCQAYPEAKAVFDLGSQVTGRDLAALCFEGDKATLAKTENAQLAIFAHSMAVTEVLRARGVAFEAAAGFSLGECSALCAAGACTLEQGFALVAARGRLMGEAAAAQGGAMAAVMGLTPEQIADCCRQIEGYVLPVNFNSPAQTVIAGDPAAVEAACARCAEAGASRTVPLKVSGAFHTRYMEPASDALYAELEGFAFADPALPVYANGTGEPIPAGADLRAHLAQQMKGPVQWVKTVENLVRDGHLLGAECGPGKVLTGNGRRISREMKVKNLQTAADVQKFLDEQA</sequence>
<organism evidence="7 8">
    <name type="scientific">Bittarella massiliensis</name>
    <name type="common">ex Durand et al. 2017</name>
    <dbReference type="NCBI Taxonomy" id="1720313"/>
    <lineage>
        <taxon>Bacteria</taxon>
        <taxon>Bacillati</taxon>
        <taxon>Bacillota</taxon>
        <taxon>Clostridia</taxon>
        <taxon>Eubacteriales</taxon>
        <taxon>Oscillospiraceae</taxon>
        <taxon>Bittarella (ex Durand et al. 2017)</taxon>
    </lineage>
</organism>
<accession>A0AAW5KHG0</accession>
<comment type="catalytic activity">
    <reaction evidence="3 4">
        <text>holo-[ACP] + malonyl-CoA = malonyl-[ACP] + CoA</text>
        <dbReference type="Rhea" id="RHEA:41792"/>
        <dbReference type="Rhea" id="RHEA-COMP:9623"/>
        <dbReference type="Rhea" id="RHEA-COMP:9685"/>
        <dbReference type="ChEBI" id="CHEBI:57287"/>
        <dbReference type="ChEBI" id="CHEBI:57384"/>
        <dbReference type="ChEBI" id="CHEBI:64479"/>
        <dbReference type="ChEBI" id="CHEBI:78449"/>
        <dbReference type="EC" id="2.3.1.39"/>
    </reaction>
</comment>
<proteinExistence type="inferred from homology"/>
<feature type="active site" evidence="5">
    <location>
        <position position="91"/>
    </location>
</feature>
<protein>
    <recommendedName>
        <fullName evidence="4">Malonyl CoA-acyl carrier protein transacylase</fullName>
        <ecNumber evidence="4">2.3.1.39</ecNumber>
    </recommendedName>
</protein>
<dbReference type="PANTHER" id="PTHR42681:SF1">
    <property type="entry name" value="MALONYL-COA-ACYL CARRIER PROTEIN TRANSACYLASE, MITOCHONDRIAL"/>
    <property type="match status" value="1"/>
</dbReference>
<dbReference type="InterPro" id="IPR014043">
    <property type="entry name" value="Acyl_transferase_dom"/>
</dbReference>
<dbReference type="Gene3D" id="3.30.70.250">
    <property type="entry name" value="Malonyl-CoA ACP transacylase, ACP-binding"/>
    <property type="match status" value="1"/>
</dbReference>
<dbReference type="InterPro" id="IPR016035">
    <property type="entry name" value="Acyl_Trfase/lysoPLipase"/>
</dbReference>
<evidence type="ECO:0000256" key="4">
    <source>
        <dbReference type="PIRNR" id="PIRNR000446"/>
    </source>
</evidence>
<dbReference type="Proteomes" id="UP001205063">
    <property type="component" value="Unassembled WGS sequence"/>
</dbReference>
<dbReference type="EMBL" id="JANGAB010000003">
    <property type="protein sequence ID" value="MCQ4949655.1"/>
    <property type="molecule type" value="Genomic_DNA"/>
</dbReference>
<dbReference type="SMART" id="SM00827">
    <property type="entry name" value="PKS_AT"/>
    <property type="match status" value="1"/>
</dbReference>
<evidence type="ECO:0000256" key="1">
    <source>
        <dbReference type="ARBA" id="ARBA00022679"/>
    </source>
</evidence>
<dbReference type="InterPro" id="IPR050858">
    <property type="entry name" value="Mal-CoA-ACP_Trans/PKS_FabD"/>
</dbReference>
<comment type="similarity">
    <text evidence="4">Belongs to the fabD family.</text>
</comment>
<keyword evidence="1 4" id="KW-0808">Transferase</keyword>
<dbReference type="GO" id="GO:0005829">
    <property type="term" value="C:cytosol"/>
    <property type="evidence" value="ECO:0007669"/>
    <property type="project" value="TreeGrafter"/>
</dbReference>
<evidence type="ECO:0000256" key="3">
    <source>
        <dbReference type="ARBA" id="ARBA00048462"/>
    </source>
</evidence>
<dbReference type="InterPro" id="IPR024925">
    <property type="entry name" value="Malonyl_CoA-ACP_transAc"/>
</dbReference>